<evidence type="ECO:0000313" key="9">
    <source>
        <dbReference type="Proteomes" id="UP000292935"/>
    </source>
</evidence>
<evidence type="ECO:0000256" key="4">
    <source>
        <dbReference type="ARBA" id="ARBA00022631"/>
    </source>
</evidence>
<dbReference type="Proteomes" id="UP000292935">
    <property type="component" value="Unassembled WGS sequence"/>
</dbReference>
<dbReference type="EMBL" id="SDPO01000001">
    <property type="protein sequence ID" value="RXZ51213.1"/>
    <property type="molecule type" value="Genomic_DNA"/>
</dbReference>
<dbReference type="PANTHER" id="PTHR43466">
    <property type="entry name" value="2-OXO-4-HYDROXY-4-CARBOXY-5-UREIDOIMIDAZOLINE DECARBOXYLASE-RELATED"/>
    <property type="match status" value="1"/>
</dbReference>
<comment type="caution">
    <text evidence="8">The sequence shown here is derived from an EMBL/GenBank/DDBJ whole genome shotgun (WGS) entry which is preliminary data.</text>
</comment>
<dbReference type="GO" id="GO:0051997">
    <property type="term" value="F:2-oxo-4-hydroxy-4-carboxy-5-ureidoimidazoline decarboxylase activity"/>
    <property type="evidence" value="ECO:0007669"/>
    <property type="project" value="UniProtKB-EC"/>
</dbReference>
<name>A0A4V1QTA5_9MICO</name>
<dbReference type="NCBIfam" id="TIGR03180">
    <property type="entry name" value="UraD_2"/>
    <property type="match status" value="1"/>
</dbReference>
<feature type="domain" description="Oxo-4-hydroxy-4-carboxy-5-ureidoimidazoline decarboxylase" evidence="7">
    <location>
        <begin position="7"/>
        <end position="160"/>
    </location>
</feature>
<accession>A0A4V1QTA5</accession>
<dbReference type="EC" id="4.1.1.97" evidence="3"/>
<comment type="catalytic activity">
    <reaction evidence="1">
        <text>5-hydroxy-2-oxo-4-ureido-2,5-dihydro-1H-imidazole-5-carboxylate + H(+) = (S)-allantoin + CO2</text>
        <dbReference type="Rhea" id="RHEA:26301"/>
        <dbReference type="ChEBI" id="CHEBI:15378"/>
        <dbReference type="ChEBI" id="CHEBI:15678"/>
        <dbReference type="ChEBI" id="CHEBI:16526"/>
        <dbReference type="ChEBI" id="CHEBI:58639"/>
        <dbReference type="EC" id="4.1.1.97"/>
    </reaction>
</comment>
<keyword evidence="5" id="KW-0210">Decarboxylase</keyword>
<dbReference type="OrthoDB" id="5243781at2"/>
<sequence>MLLEVFNGADRRAAIAALRPCVDIGRWGDAIVDGRPYASVDEVVAAAESAATPFTPDEIEGALAHHPRIGDRARGDHREAELSRAEQSGLDPSDVEVQHALAEGNREYERRFGRVFLIRAAGRSAGEILDTLNERLGHTPDEEDEIVAEQLREIAILRLKGILAE</sequence>
<dbReference type="Pfam" id="PF09349">
    <property type="entry name" value="OHCU_decarbox"/>
    <property type="match status" value="1"/>
</dbReference>
<dbReference type="NCBIfam" id="NF010372">
    <property type="entry name" value="PRK13798.1"/>
    <property type="match status" value="1"/>
</dbReference>
<comment type="pathway">
    <text evidence="2">Purine metabolism; urate degradation; (S)-allantoin from urate: step 3/3.</text>
</comment>
<evidence type="ECO:0000256" key="2">
    <source>
        <dbReference type="ARBA" id="ARBA00004754"/>
    </source>
</evidence>
<evidence type="ECO:0000313" key="8">
    <source>
        <dbReference type="EMBL" id="RXZ51213.1"/>
    </source>
</evidence>
<dbReference type="PANTHER" id="PTHR43466:SF1">
    <property type="entry name" value="2-OXO-4-HYDROXY-4-CARBOXY-5-UREIDOIMIDAZOLINE DECARBOXYLASE-RELATED"/>
    <property type="match status" value="1"/>
</dbReference>
<evidence type="ECO:0000256" key="3">
    <source>
        <dbReference type="ARBA" id="ARBA00012257"/>
    </source>
</evidence>
<organism evidence="8 9">
    <name type="scientific">Agromyces fucosus</name>
    <dbReference type="NCBI Taxonomy" id="41985"/>
    <lineage>
        <taxon>Bacteria</taxon>
        <taxon>Bacillati</taxon>
        <taxon>Actinomycetota</taxon>
        <taxon>Actinomycetes</taxon>
        <taxon>Micrococcales</taxon>
        <taxon>Microbacteriaceae</taxon>
        <taxon>Agromyces</taxon>
    </lineage>
</organism>
<keyword evidence="6 8" id="KW-0456">Lyase</keyword>
<dbReference type="AlphaFoldDB" id="A0A4V1QTA5"/>
<dbReference type="GO" id="GO:0019628">
    <property type="term" value="P:urate catabolic process"/>
    <property type="evidence" value="ECO:0007669"/>
    <property type="project" value="TreeGrafter"/>
</dbReference>
<protein>
    <recommendedName>
        <fullName evidence="3">2-oxo-4-hydroxy-4-carboxy-5-ureidoimidazoline decarboxylase</fullName>
        <ecNumber evidence="3">4.1.1.97</ecNumber>
    </recommendedName>
</protein>
<evidence type="ECO:0000259" key="7">
    <source>
        <dbReference type="Pfam" id="PF09349"/>
    </source>
</evidence>
<gene>
    <name evidence="8" type="primary">uraD</name>
    <name evidence="8" type="ORF">ESP57_05435</name>
</gene>
<keyword evidence="9" id="KW-1185">Reference proteome</keyword>
<proteinExistence type="predicted"/>
<evidence type="ECO:0000256" key="1">
    <source>
        <dbReference type="ARBA" id="ARBA00001163"/>
    </source>
</evidence>
<evidence type="ECO:0000256" key="5">
    <source>
        <dbReference type="ARBA" id="ARBA00022793"/>
    </source>
</evidence>
<dbReference type="RefSeq" id="WP_129230793.1">
    <property type="nucleotide sequence ID" value="NZ_SDPO01000001.1"/>
</dbReference>
<dbReference type="InterPro" id="IPR018020">
    <property type="entry name" value="OHCU_decarboxylase"/>
</dbReference>
<evidence type="ECO:0000256" key="6">
    <source>
        <dbReference type="ARBA" id="ARBA00023239"/>
    </source>
</evidence>
<keyword evidence="4" id="KW-0659">Purine metabolism</keyword>
<dbReference type="Gene3D" id="1.10.3330.10">
    <property type="entry name" value="Oxo-4-hydroxy-4-carboxy-5-ureidoimidazoline decarboxylase"/>
    <property type="match status" value="1"/>
</dbReference>
<dbReference type="InterPro" id="IPR017595">
    <property type="entry name" value="OHCU_decarboxylase-2"/>
</dbReference>
<dbReference type="InterPro" id="IPR036778">
    <property type="entry name" value="OHCU_decarboxylase_sf"/>
</dbReference>
<dbReference type="GO" id="GO:0006144">
    <property type="term" value="P:purine nucleobase metabolic process"/>
    <property type="evidence" value="ECO:0007669"/>
    <property type="project" value="UniProtKB-KW"/>
</dbReference>
<dbReference type="SUPFAM" id="SSF158694">
    <property type="entry name" value="UraD-Like"/>
    <property type="match status" value="1"/>
</dbReference>
<reference evidence="8 9" key="1">
    <citation type="submission" date="2019-01" db="EMBL/GenBank/DDBJ databases">
        <authorList>
            <person name="Li J."/>
        </authorList>
    </citation>
    <scope>NUCLEOTIDE SEQUENCE [LARGE SCALE GENOMIC DNA]</scope>
    <source>
        <strain evidence="8 9">CCUG 35506</strain>
    </source>
</reference>